<feature type="transmembrane region" description="Helical" evidence="1">
    <location>
        <begin position="38"/>
        <end position="58"/>
    </location>
</feature>
<evidence type="ECO:0000256" key="1">
    <source>
        <dbReference type="SAM" id="Phobius"/>
    </source>
</evidence>
<keyword evidence="1" id="KW-0472">Membrane</keyword>
<protein>
    <submittedName>
        <fullName evidence="2">Uncharacterized protein</fullName>
    </submittedName>
</protein>
<organism evidence="2 3">
    <name type="scientific">Autumnicola tepida</name>
    <dbReference type="NCBI Taxonomy" id="3075595"/>
    <lineage>
        <taxon>Bacteria</taxon>
        <taxon>Pseudomonadati</taxon>
        <taxon>Bacteroidota</taxon>
        <taxon>Flavobacteriia</taxon>
        <taxon>Flavobacteriales</taxon>
        <taxon>Flavobacteriaceae</taxon>
        <taxon>Autumnicola</taxon>
    </lineage>
</organism>
<dbReference type="RefSeq" id="WP_311536656.1">
    <property type="nucleotide sequence ID" value="NZ_JAVRHQ010000123.1"/>
</dbReference>
<name>A0ABU3CFD0_9FLAO</name>
<evidence type="ECO:0000313" key="3">
    <source>
        <dbReference type="Proteomes" id="UP001262889"/>
    </source>
</evidence>
<feature type="non-terminal residue" evidence="2">
    <location>
        <position position="1"/>
    </location>
</feature>
<keyword evidence="1" id="KW-1133">Transmembrane helix</keyword>
<evidence type="ECO:0000313" key="2">
    <source>
        <dbReference type="EMBL" id="MDT0645053.1"/>
    </source>
</evidence>
<reference evidence="2 3" key="1">
    <citation type="submission" date="2023-09" db="EMBL/GenBank/DDBJ databases">
        <authorList>
            <person name="Rey-Velasco X."/>
        </authorList>
    </citation>
    <scope>NUCLEOTIDE SEQUENCE [LARGE SCALE GENOMIC DNA]</scope>
    <source>
        <strain evidence="2 3">F363</strain>
    </source>
</reference>
<dbReference type="EMBL" id="JAVRHQ010000123">
    <property type="protein sequence ID" value="MDT0645053.1"/>
    <property type="molecule type" value="Genomic_DNA"/>
</dbReference>
<dbReference type="Proteomes" id="UP001262889">
    <property type="component" value="Unassembled WGS sequence"/>
</dbReference>
<sequence length="63" mass="7264">NRGRYQQECAEIFKILITISFLIFIKILLYNVEINSTGSAVFQFVLMVFKGKILSLALKNIHD</sequence>
<gene>
    <name evidence="2" type="ORF">RM553_19635</name>
</gene>
<proteinExistence type="predicted"/>
<comment type="caution">
    <text evidence="2">The sequence shown here is derived from an EMBL/GenBank/DDBJ whole genome shotgun (WGS) entry which is preliminary data.</text>
</comment>
<accession>A0ABU3CFD0</accession>
<keyword evidence="3" id="KW-1185">Reference proteome</keyword>
<keyword evidence="1" id="KW-0812">Transmembrane</keyword>
<feature type="transmembrane region" description="Helical" evidence="1">
    <location>
        <begin position="12"/>
        <end position="32"/>
    </location>
</feature>